<gene>
    <name evidence="1" type="ORF">SAMN04487885_10699</name>
</gene>
<accession>A0A1I2KN56</accession>
<proteinExistence type="predicted"/>
<evidence type="ECO:0000313" key="2">
    <source>
        <dbReference type="Proteomes" id="UP000182135"/>
    </source>
</evidence>
<organism evidence="1 2">
    <name type="scientific">Clostridium cadaveris</name>
    <dbReference type="NCBI Taxonomy" id="1529"/>
    <lineage>
        <taxon>Bacteria</taxon>
        <taxon>Bacillati</taxon>
        <taxon>Bacillota</taxon>
        <taxon>Clostridia</taxon>
        <taxon>Eubacteriales</taxon>
        <taxon>Clostridiaceae</taxon>
        <taxon>Clostridium</taxon>
    </lineage>
</organism>
<name>A0A1I2KN56_9CLOT</name>
<keyword evidence="2" id="KW-1185">Reference proteome</keyword>
<dbReference type="AlphaFoldDB" id="A0A1I2KN56"/>
<reference evidence="1 2" key="1">
    <citation type="submission" date="2016-10" db="EMBL/GenBank/DDBJ databases">
        <authorList>
            <person name="de Groot N.N."/>
        </authorList>
    </citation>
    <scope>NUCLEOTIDE SEQUENCE [LARGE SCALE GENOMIC DNA]</scope>
    <source>
        <strain evidence="1 2">NLAE-zl-G419</strain>
    </source>
</reference>
<sequence>MKLTKNLLIFDIYYYKGDGCQYIFNICMNNLKYISEINDRKANLSRKINYLNKLSKINIEKSPLVNYYKNPEKAKDIIEREVLFMGKKNNKKKHINHNPRVESAKATFGEPKAHDDEFTPHLFKQNSKY</sequence>
<dbReference type="InterPro" id="IPR053788">
    <property type="entry name" value="CPC_1213-like"/>
</dbReference>
<protein>
    <submittedName>
        <fullName evidence="1">Uncharacterized protein</fullName>
    </submittedName>
</protein>
<dbReference type="Proteomes" id="UP000182135">
    <property type="component" value="Unassembled WGS sequence"/>
</dbReference>
<dbReference type="NCBIfam" id="NF040908">
    <property type="entry name" value="CPC_1213_fam"/>
    <property type="match status" value="1"/>
</dbReference>
<dbReference type="STRING" id="1529.SAMN04487885_10699"/>
<evidence type="ECO:0000313" key="1">
    <source>
        <dbReference type="EMBL" id="SFF67798.1"/>
    </source>
</evidence>
<dbReference type="EMBL" id="FOOE01000006">
    <property type="protein sequence ID" value="SFF67798.1"/>
    <property type="molecule type" value="Genomic_DNA"/>
</dbReference>